<dbReference type="AlphaFoldDB" id="A0A8X6UDK3"/>
<dbReference type="EMBL" id="BMAW01124434">
    <property type="protein sequence ID" value="GFU07856.1"/>
    <property type="molecule type" value="Genomic_DNA"/>
</dbReference>
<feature type="signal peptide" evidence="1">
    <location>
        <begin position="1"/>
        <end position="24"/>
    </location>
</feature>
<accession>A0A8X6UDK3</accession>
<feature type="chain" id="PRO_5036464224" evidence="1">
    <location>
        <begin position="25"/>
        <end position="154"/>
    </location>
</feature>
<evidence type="ECO:0000313" key="3">
    <source>
        <dbReference type="Proteomes" id="UP000887013"/>
    </source>
</evidence>
<proteinExistence type="predicted"/>
<comment type="caution">
    <text evidence="2">The sequence shown here is derived from an EMBL/GenBank/DDBJ whole genome shotgun (WGS) entry which is preliminary data.</text>
</comment>
<name>A0A8X6UDK3_NEPPI</name>
<evidence type="ECO:0000313" key="2">
    <source>
        <dbReference type="EMBL" id="GFU07856.1"/>
    </source>
</evidence>
<reference evidence="2" key="1">
    <citation type="submission" date="2020-08" db="EMBL/GenBank/DDBJ databases">
        <title>Multicomponent nature underlies the extraordinary mechanical properties of spider dragline silk.</title>
        <authorList>
            <person name="Kono N."/>
            <person name="Nakamura H."/>
            <person name="Mori M."/>
            <person name="Yoshida Y."/>
            <person name="Ohtoshi R."/>
            <person name="Malay A.D."/>
            <person name="Moran D.A.P."/>
            <person name="Tomita M."/>
            <person name="Numata K."/>
            <person name="Arakawa K."/>
        </authorList>
    </citation>
    <scope>NUCLEOTIDE SEQUENCE</scope>
</reference>
<keyword evidence="1" id="KW-0732">Signal</keyword>
<sequence length="154" mass="17545">MANVPLFAVTVIIICLLAPPFCEGLRKRKGPPKSEALFNCFYRQICECGVYEAAQECYSKLTEPGQTWLIGVSNTCGLNDFLEGRYAYDVEIMCTSYERDEVRHCFDIVNQKTMERMREVALTDPEETKGLQRTRNCLEAIIAYCESANQGCMR</sequence>
<dbReference type="OrthoDB" id="6468989at2759"/>
<keyword evidence="3" id="KW-1185">Reference proteome</keyword>
<dbReference type="Proteomes" id="UP000887013">
    <property type="component" value="Unassembled WGS sequence"/>
</dbReference>
<protein>
    <submittedName>
        <fullName evidence="2">Uncharacterized protein</fullName>
    </submittedName>
</protein>
<evidence type="ECO:0000256" key="1">
    <source>
        <dbReference type="SAM" id="SignalP"/>
    </source>
</evidence>
<gene>
    <name evidence="2" type="primary">AVEN_123574_1</name>
    <name evidence="2" type="ORF">NPIL_609911</name>
</gene>
<organism evidence="2 3">
    <name type="scientific">Nephila pilipes</name>
    <name type="common">Giant wood spider</name>
    <name type="synonym">Nephila maculata</name>
    <dbReference type="NCBI Taxonomy" id="299642"/>
    <lineage>
        <taxon>Eukaryota</taxon>
        <taxon>Metazoa</taxon>
        <taxon>Ecdysozoa</taxon>
        <taxon>Arthropoda</taxon>
        <taxon>Chelicerata</taxon>
        <taxon>Arachnida</taxon>
        <taxon>Araneae</taxon>
        <taxon>Araneomorphae</taxon>
        <taxon>Entelegynae</taxon>
        <taxon>Araneoidea</taxon>
        <taxon>Nephilidae</taxon>
        <taxon>Nephila</taxon>
    </lineage>
</organism>